<evidence type="ECO:0000256" key="1">
    <source>
        <dbReference type="ARBA" id="ARBA00022729"/>
    </source>
</evidence>
<dbReference type="Pfam" id="PF18962">
    <property type="entry name" value="Por_Secre_tail"/>
    <property type="match status" value="1"/>
</dbReference>
<dbReference type="EMBL" id="JBHULS010000004">
    <property type="protein sequence ID" value="MFD2552103.1"/>
    <property type="molecule type" value="Genomic_DNA"/>
</dbReference>
<reference evidence="4" key="1">
    <citation type="journal article" date="2019" name="Int. J. Syst. Evol. Microbiol.">
        <title>The Global Catalogue of Microorganisms (GCM) 10K type strain sequencing project: providing services to taxonomists for standard genome sequencing and annotation.</title>
        <authorList>
            <consortium name="The Broad Institute Genomics Platform"/>
            <consortium name="The Broad Institute Genome Sequencing Center for Infectious Disease"/>
            <person name="Wu L."/>
            <person name="Ma J."/>
        </authorList>
    </citation>
    <scope>NUCLEOTIDE SEQUENCE [LARGE SCALE GENOMIC DNA]</scope>
    <source>
        <strain evidence="4">KCTC 42587</strain>
    </source>
</reference>
<protein>
    <submittedName>
        <fullName evidence="3">T9SS type A sorting domain-containing protein</fullName>
    </submittedName>
</protein>
<sequence length="158" mass="17351">MKHILTFIIGFGCLWAQAQTIEKFSIDSGGNSTSNGNIIVLYTIGEVNVQERNAGNILLSEGFISPDFGETLNIGYEDSTGNQLLLYPNPAKDYVTITNLPHGEIQMIVFDINGKAIVSKTANTGTARIDTSNFPNGVYLLRFDHNGYIIHKKLIVNN</sequence>
<dbReference type="Proteomes" id="UP001597472">
    <property type="component" value="Unassembled WGS sequence"/>
</dbReference>
<evidence type="ECO:0000313" key="3">
    <source>
        <dbReference type="EMBL" id="MFD2552103.1"/>
    </source>
</evidence>
<name>A0ABW5KV07_9FLAO</name>
<feature type="domain" description="Secretion system C-terminal sorting" evidence="2">
    <location>
        <begin position="86"/>
        <end position="156"/>
    </location>
</feature>
<dbReference type="NCBIfam" id="TIGR04183">
    <property type="entry name" value="Por_Secre_tail"/>
    <property type="match status" value="1"/>
</dbReference>
<evidence type="ECO:0000313" key="4">
    <source>
        <dbReference type="Proteomes" id="UP001597472"/>
    </source>
</evidence>
<proteinExistence type="predicted"/>
<accession>A0ABW5KV07</accession>
<dbReference type="RefSeq" id="WP_376893913.1">
    <property type="nucleotide sequence ID" value="NZ_JBHULS010000004.1"/>
</dbReference>
<organism evidence="3 4">
    <name type="scientific">Bizionia sediminis</name>
    <dbReference type="NCBI Taxonomy" id="1737064"/>
    <lineage>
        <taxon>Bacteria</taxon>
        <taxon>Pseudomonadati</taxon>
        <taxon>Bacteroidota</taxon>
        <taxon>Flavobacteriia</taxon>
        <taxon>Flavobacteriales</taxon>
        <taxon>Flavobacteriaceae</taxon>
        <taxon>Bizionia</taxon>
    </lineage>
</organism>
<keyword evidence="4" id="KW-1185">Reference proteome</keyword>
<keyword evidence="1" id="KW-0732">Signal</keyword>
<gene>
    <name evidence="3" type="ORF">ACFSQP_09775</name>
</gene>
<comment type="caution">
    <text evidence="3">The sequence shown here is derived from an EMBL/GenBank/DDBJ whole genome shotgun (WGS) entry which is preliminary data.</text>
</comment>
<evidence type="ECO:0000259" key="2">
    <source>
        <dbReference type="Pfam" id="PF18962"/>
    </source>
</evidence>
<dbReference type="InterPro" id="IPR026444">
    <property type="entry name" value="Secre_tail"/>
</dbReference>